<evidence type="ECO:0000313" key="1">
    <source>
        <dbReference type="EMBL" id="CAH1168213.1"/>
    </source>
</evidence>
<dbReference type="Pfam" id="PF00721">
    <property type="entry name" value="TMV_coat"/>
    <property type="match status" value="1"/>
</dbReference>
<accession>A0A9P0GTJ7</accession>
<reference evidence="1" key="1">
    <citation type="submission" date="2022-01" db="EMBL/GenBank/DDBJ databases">
        <authorList>
            <person name="King R."/>
        </authorList>
    </citation>
    <scope>NUCLEOTIDE SEQUENCE</scope>
</reference>
<dbReference type="AlphaFoldDB" id="A0A9P0GTJ7"/>
<dbReference type="InterPro" id="IPR001337">
    <property type="entry name" value="TMV-like_coat"/>
</dbReference>
<dbReference type="Gene3D" id="1.20.120.70">
    <property type="entry name" value="Tobacco mosaic virus-like, coat protein"/>
    <property type="match status" value="1"/>
</dbReference>
<name>A0A9P0GTJ7_PHYSR</name>
<dbReference type="GO" id="GO:0005198">
    <property type="term" value="F:structural molecule activity"/>
    <property type="evidence" value="ECO:0007669"/>
    <property type="project" value="InterPro"/>
</dbReference>
<sequence length="174" mass="19729">MFSFERTKYTCQLIEQHRFVPFSIWLQFLRKAQICTWKNTFAVNALKTRLTEIISNSITNILSKVNIFLAEPFYVDIDSESISPLITVMLQALHSIPDSGTISSQTERGPTFEQALSNAKEKFYSAHNVLITDSGIIDFAKLASKGIYCKNTFEELQKNGIKNLASSSMNDNKM</sequence>
<evidence type="ECO:0000313" key="2">
    <source>
        <dbReference type="Proteomes" id="UP001153712"/>
    </source>
</evidence>
<dbReference type="InterPro" id="IPR036417">
    <property type="entry name" value="TMV-like_coat_sf"/>
</dbReference>
<dbReference type="EMBL" id="OU900095">
    <property type="protein sequence ID" value="CAH1168213.1"/>
    <property type="molecule type" value="Genomic_DNA"/>
</dbReference>
<keyword evidence="2" id="KW-1185">Reference proteome</keyword>
<dbReference type="Proteomes" id="UP001153712">
    <property type="component" value="Chromosome 2"/>
</dbReference>
<gene>
    <name evidence="1" type="ORF">PHYEVI_LOCUS4800</name>
</gene>
<dbReference type="SUPFAM" id="SSF47195">
    <property type="entry name" value="TMV-like viral coat proteins"/>
    <property type="match status" value="1"/>
</dbReference>
<protein>
    <submittedName>
        <fullName evidence="1">Uncharacterized protein</fullName>
    </submittedName>
</protein>
<organism evidence="1 2">
    <name type="scientific">Phyllotreta striolata</name>
    <name type="common">Striped flea beetle</name>
    <name type="synonym">Crioceris striolata</name>
    <dbReference type="NCBI Taxonomy" id="444603"/>
    <lineage>
        <taxon>Eukaryota</taxon>
        <taxon>Metazoa</taxon>
        <taxon>Ecdysozoa</taxon>
        <taxon>Arthropoda</taxon>
        <taxon>Hexapoda</taxon>
        <taxon>Insecta</taxon>
        <taxon>Pterygota</taxon>
        <taxon>Neoptera</taxon>
        <taxon>Endopterygota</taxon>
        <taxon>Coleoptera</taxon>
        <taxon>Polyphaga</taxon>
        <taxon>Cucujiformia</taxon>
        <taxon>Chrysomeloidea</taxon>
        <taxon>Chrysomelidae</taxon>
        <taxon>Galerucinae</taxon>
        <taxon>Alticini</taxon>
        <taxon>Phyllotreta</taxon>
    </lineage>
</organism>
<proteinExistence type="predicted"/>